<protein>
    <submittedName>
        <fullName evidence="2">Uncharacterized protein</fullName>
    </submittedName>
</protein>
<evidence type="ECO:0000313" key="3">
    <source>
        <dbReference type="Proteomes" id="UP001177003"/>
    </source>
</evidence>
<dbReference type="AlphaFoldDB" id="A0AA36E2K7"/>
<dbReference type="EMBL" id="OX465080">
    <property type="protein sequence ID" value="CAI9281004.1"/>
    <property type="molecule type" value="Genomic_DNA"/>
</dbReference>
<sequence length="184" mass="20103">MNTRLAKVERDVTAMKQLMNLGDDDDDMVVNDTPPNSPCDNPPPHPPPSLNPPPPSPPPSHPPTPTPSPPVPLNVVYPNSYFKGEVPHGTNSDIVSDDDQLNPGNRKAYSSQGYHEAEAGSSISDDSLTTPPFTKSKLILDINELVATWRFSVGEVNEIMMETNASIQQKKEARKEEHMSAKLV</sequence>
<evidence type="ECO:0000313" key="2">
    <source>
        <dbReference type="EMBL" id="CAI9281004.1"/>
    </source>
</evidence>
<accession>A0AA36E2K7</accession>
<reference evidence="2" key="1">
    <citation type="submission" date="2023-04" db="EMBL/GenBank/DDBJ databases">
        <authorList>
            <person name="Vijverberg K."/>
            <person name="Xiong W."/>
            <person name="Schranz E."/>
        </authorList>
    </citation>
    <scope>NUCLEOTIDE SEQUENCE</scope>
</reference>
<feature type="compositionally biased region" description="Pro residues" evidence="1">
    <location>
        <begin position="35"/>
        <end position="72"/>
    </location>
</feature>
<evidence type="ECO:0000256" key="1">
    <source>
        <dbReference type="SAM" id="MobiDB-lite"/>
    </source>
</evidence>
<feature type="region of interest" description="Disordered" evidence="1">
    <location>
        <begin position="20"/>
        <end position="130"/>
    </location>
</feature>
<proteinExistence type="predicted"/>
<gene>
    <name evidence="2" type="ORF">LSALG_LOCUS20724</name>
</gene>
<name>A0AA36E2K7_LACSI</name>
<keyword evidence="3" id="KW-1185">Reference proteome</keyword>
<organism evidence="2 3">
    <name type="scientific">Lactuca saligna</name>
    <name type="common">Willowleaf lettuce</name>
    <dbReference type="NCBI Taxonomy" id="75948"/>
    <lineage>
        <taxon>Eukaryota</taxon>
        <taxon>Viridiplantae</taxon>
        <taxon>Streptophyta</taxon>
        <taxon>Embryophyta</taxon>
        <taxon>Tracheophyta</taxon>
        <taxon>Spermatophyta</taxon>
        <taxon>Magnoliopsida</taxon>
        <taxon>eudicotyledons</taxon>
        <taxon>Gunneridae</taxon>
        <taxon>Pentapetalae</taxon>
        <taxon>asterids</taxon>
        <taxon>campanulids</taxon>
        <taxon>Asterales</taxon>
        <taxon>Asteraceae</taxon>
        <taxon>Cichorioideae</taxon>
        <taxon>Cichorieae</taxon>
        <taxon>Lactucinae</taxon>
        <taxon>Lactuca</taxon>
    </lineage>
</organism>
<feature type="compositionally biased region" description="Polar residues" evidence="1">
    <location>
        <begin position="121"/>
        <end position="130"/>
    </location>
</feature>
<dbReference type="Proteomes" id="UP001177003">
    <property type="component" value="Chromosome 4"/>
</dbReference>